<dbReference type="PANTHER" id="PTHR42770">
    <property type="entry name" value="AMINO ACID TRANSPORTER-RELATED"/>
    <property type="match status" value="1"/>
</dbReference>
<dbReference type="SUPFAM" id="SSF55804">
    <property type="entry name" value="Phoshotransferase/anion transport protein"/>
    <property type="match status" value="1"/>
</dbReference>
<dbReference type="EMBL" id="JAGTAR010000044">
    <property type="protein sequence ID" value="MBR8537964.1"/>
    <property type="molecule type" value="Genomic_DNA"/>
</dbReference>
<feature type="transmembrane region" description="Helical" evidence="5">
    <location>
        <begin position="311"/>
        <end position="334"/>
    </location>
</feature>
<evidence type="ECO:0000256" key="4">
    <source>
        <dbReference type="ARBA" id="ARBA00023136"/>
    </source>
</evidence>
<sequence length="612" mass="67038">MSKVKRELSLLEVISVSSGVMISSGLFILPAIAYAQTGPAMILSYAIASLMIIPTVLAKSELVTAMPVTGGIYIFADRSMGPLMGTIGGLTAWISLAFKSAFSLLAMGIFVILLKPDITEIQMKIISVAWCLIFTALNIKGVKFSGRFQTATVIILVLILLMYIAVGAFSVETERFVPFAPEGFDAIFMTAGLIFIAFSGTTKVTAIAGEVKNPGRNLPLGIFSSWGIVSLLYVAVVFITVGILNPDELNNTFTPISIGGQAIMGRFGIVIMTLAALLAFISTGNAGLLAASRNPLAMGKDELLPGFFTKLSSAGTPVTAILFTGGLMIAVILLLDIETFVKTASALKLVLFIIANIALIFMREANINHYRPKYRAPFYPWAQIIGIICYIFLLIEMGTMPLLFVLGFIIGGITWYFVYAHGRIKREYAILHLIERVTGIKTTDQLLEEELREILVERDGTTHQWYEQFIQQQAIKEIANACSAEEFAMQAAPLLSRKVKINEQWLAKRLAEKLNKADSKVADGVACLIVPVKGNRKFELILYRSHEGIATAHSASVHAIMVIAYSKDEWNLQLHTLSRLINAIKSTGFLNDWLSAGNNQLLHKLLLKHHKK</sequence>
<keyword evidence="2 5" id="KW-0812">Transmembrane</keyword>
<reference evidence="7" key="1">
    <citation type="journal article" date="2018" name="Int. J. Syst. Evol. Microbiol.">
        <title>Carboxylicivirga sediminis sp. nov., isolated from coastal sediment.</title>
        <authorList>
            <person name="Wang F.Q."/>
            <person name="Ren L.H."/>
            <person name="Zou R.J."/>
            <person name="Sun Y.Z."/>
            <person name="Liu X.J."/>
            <person name="Jiang F."/>
            <person name="Liu L.J."/>
        </authorList>
    </citation>
    <scope>NUCLEOTIDE SEQUENCE</scope>
    <source>
        <strain evidence="7">JR1</strain>
    </source>
</reference>
<feature type="transmembrane region" description="Helical" evidence="5">
    <location>
        <begin position="401"/>
        <end position="419"/>
    </location>
</feature>
<keyword evidence="3 5" id="KW-1133">Transmembrane helix</keyword>
<dbReference type="Proteomes" id="UP000679220">
    <property type="component" value="Unassembled WGS sequence"/>
</dbReference>
<evidence type="ECO:0000256" key="5">
    <source>
        <dbReference type="SAM" id="Phobius"/>
    </source>
</evidence>
<feature type="transmembrane region" description="Helical" evidence="5">
    <location>
        <begin position="151"/>
        <end position="171"/>
    </location>
</feature>
<feature type="transmembrane region" description="Helical" evidence="5">
    <location>
        <begin position="12"/>
        <end position="34"/>
    </location>
</feature>
<protein>
    <submittedName>
        <fullName evidence="7">Amino acid permease</fullName>
    </submittedName>
</protein>
<feature type="transmembrane region" description="Helical" evidence="5">
    <location>
        <begin position="186"/>
        <end position="208"/>
    </location>
</feature>
<dbReference type="PROSITE" id="PS51094">
    <property type="entry name" value="PTS_EIIA_TYPE_2"/>
    <property type="match status" value="1"/>
</dbReference>
<evidence type="ECO:0000313" key="8">
    <source>
        <dbReference type="Proteomes" id="UP000679220"/>
    </source>
</evidence>
<keyword evidence="4 5" id="KW-0472">Membrane</keyword>
<dbReference type="Gene3D" id="1.20.1740.10">
    <property type="entry name" value="Amino acid/polyamine transporter I"/>
    <property type="match status" value="1"/>
</dbReference>
<dbReference type="RefSeq" id="WP_212192988.1">
    <property type="nucleotide sequence ID" value="NZ_JAGTAR010000044.1"/>
</dbReference>
<dbReference type="InterPro" id="IPR004841">
    <property type="entry name" value="AA-permease/SLC12A_dom"/>
</dbReference>
<proteinExistence type="predicted"/>
<dbReference type="InterPro" id="IPR002178">
    <property type="entry name" value="PTS_EIIA_type-2_dom"/>
</dbReference>
<reference evidence="7" key="2">
    <citation type="submission" date="2021-04" db="EMBL/GenBank/DDBJ databases">
        <authorList>
            <person name="Zhang T."/>
            <person name="Zhang Y."/>
            <person name="Lu D."/>
            <person name="Zuo D."/>
            <person name="Du Z."/>
        </authorList>
    </citation>
    <scope>NUCLEOTIDE SEQUENCE</scope>
    <source>
        <strain evidence="7">JR1</strain>
    </source>
</reference>
<dbReference type="GO" id="GO:0055085">
    <property type="term" value="P:transmembrane transport"/>
    <property type="evidence" value="ECO:0007669"/>
    <property type="project" value="InterPro"/>
</dbReference>
<accession>A0A941FAH6</accession>
<evidence type="ECO:0000256" key="1">
    <source>
        <dbReference type="ARBA" id="ARBA00004141"/>
    </source>
</evidence>
<dbReference type="InterPro" id="IPR050367">
    <property type="entry name" value="APC_superfamily"/>
</dbReference>
<name>A0A941FAH6_9BACT</name>
<feature type="transmembrane region" description="Helical" evidence="5">
    <location>
        <begin position="121"/>
        <end position="139"/>
    </location>
</feature>
<feature type="domain" description="PTS EIIA type-2" evidence="6">
    <location>
        <begin position="468"/>
        <end position="609"/>
    </location>
</feature>
<evidence type="ECO:0000256" key="2">
    <source>
        <dbReference type="ARBA" id="ARBA00022692"/>
    </source>
</evidence>
<dbReference type="GO" id="GO:0016020">
    <property type="term" value="C:membrane"/>
    <property type="evidence" value="ECO:0007669"/>
    <property type="project" value="UniProtKB-SubCell"/>
</dbReference>
<organism evidence="7 8">
    <name type="scientific">Carboxylicivirga sediminis</name>
    <dbReference type="NCBI Taxonomy" id="2006564"/>
    <lineage>
        <taxon>Bacteria</taxon>
        <taxon>Pseudomonadati</taxon>
        <taxon>Bacteroidota</taxon>
        <taxon>Bacteroidia</taxon>
        <taxon>Marinilabiliales</taxon>
        <taxon>Marinilabiliaceae</taxon>
        <taxon>Carboxylicivirga</taxon>
    </lineage>
</organism>
<dbReference type="AlphaFoldDB" id="A0A941FAH6"/>
<dbReference type="PANTHER" id="PTHR42770:SF7">
    <property type="entry name" value="MEMBRANE PROTEIN"/>
    <property type="match status" value="1"/>
</dbReference>
<feature type="transmembrane region" description="Helical" evidence="5">
    <location>
        <begin position="346"/>
        <end position="366"/>
    </location>
</feature>
<comment type="caution">
    <text evidence="7">The sequence shown here is derived from an EMBL/GenBank/DDBJ whole genome shotgun (WGS) entry which is preliminary data.</text>
</comment>
<feature type="transmembrane region" description="Helical" evidence="5">
    <location>
        <begin position="220"/>
        <end position="243"/>
    </location>
</feature>
<gene>
    <name evidence="7" type="ORF">KDU71_20515</name>
</gene>
<evidence type="ECO:0000256" key="3">
    <source>
        <dbReference type="ARBA" id="ARBA00022989"/>
    </source>
</evidence>
<evidence type="ECO:0000259" key="6">
    <source>
        <dbReference type="PROSITE" id="PS51094"/>
    </source>
</evidence>
<dbReference type="Pfam" id="PF00324">
    <property type="entry name" value="AA_permease"/>
    <property type="match status" value="1"/>
</dbReference>
<feature type="transmembrane region" description="Helical" evidence="5">
    <location>
        <begin position="90"/>
        <end position="115"/>
    </location>
</feature>
<feature type="transmembrane region" description="Helical" evidence="5">
    <location>
        <begin position="378"/>
        <end position="395"/>
    </location>
</feature>
<dbReference type="Gene3D" id="3.40.930.10">
    <property type="entry name" value="Mannitol-specific EII, Chain A"/>
    <property type="match status" value="1"/>
</dbReference>
<feature type="transmembrane region" description="Helical" evidence="5">
    <location>
        <begin position="263"/>
        <end position="290"/>
    </location>
</feature>
<dbReference type="InterPro" id="IPR016152">
    <property type="entry name" value="PTrfase/Anion_transptr"/>
</dbReference>
<evidence type="ECO:0000313" key="7">
    <source>
        <dbReference type="EMBL" id="MBR8537964.1"/>
    </source>
</evidence>
<keyword evidence="8" id="KW-1185">Reference proteome</keyword>
<comment type="subcellular location">
    <subcellularLocation>
        <location evidence="1">Membrane</location>
        <topology evidence="1">Multi-pass membrane protein</topology>
    </subcellularLocation>
</comment>